<dbReference type="Pfam" id="PF01369">
    <property type="entry name" value="Sec7"/>
    <property type="match status" value="1"/>
</dbReference>
<dbReference type="OrthoDB" id="2157641at2759"/>
<dbReference type="PROSITE" id="PS50003">
    <property type="entry name" value="PH_DOMAIN"/>
    <property type="match status" value="1"/>
</dbReference>
<dbReference type="GO" id="GO:0005547">
    <property type="term" value="F:phosphatidylinositol-3,4,5-trisphosphate binding"/>
    <property type="evidence" value="ECO:0007669"/>
    <property type="project" value="EnsemblFungi"/>
</dbReference>
<dbReference type="GO" id="GO:0051523">
    <property type="term" value="P:cell growth mode switching, monopolar to bipolar"/>
    <property type="evidence" value="ECO:0007669"/>
    <property type="project" value="EnsemblFungi"/>
</dbReference>
<dbReference type="GO" id="GO:0032012">
    <property type="term" value="P:regulation of ARF protein signal transduction"/>
    <property type="evidence" value="ECO:0007669"/>
    <property type="project" value="InterPro"/>
</dbReference>
<feature type="compositionally biased region" description="Basic residues" evidence="1">
    <location>
        <begin position="99"/>
        <end position="111"/>
    </location>
</feature>
<dbReference type="GO" id="GO:0010971">
    <property type="term" value="P:positive regulation of G2/M transition of mitotic cell cycle"/>
    <property type="evidence" value="ECO:0007669"/>
    <property type="project" value="EnsemblFungi"/>
</dbReference>
<proteinExistence type="predicted"/>
<feature type="domain" description="PH" evidence="2">
    <location>
        <begin position="642"/>
        <end position="751"/>
    </location>
</feature>
<dbReference type="OMA" id="TRMLCSK"/>
<dbReference type="PANTHER" id="PTHR10663:SF373">
    <property type="entry name" value="PH AND SEC7 DOMAIN-CONTAINING PROTEIN C11E3.11C"/>
    <property type="match status" value="1"/>
</dbReference>
<dbReference type="SMART" id="SM00222">
    <property type="entry name" value="Sec7"/>
    <property type="match status" value="1"/>
</dbReference>
<evidence type="ECO:0000259" key="3">
    <source>
        <dbReference type="PROSITE" id="PS50190"/>
    </source>
</evidence>
<evidence type="ECO:0000313" key="4">
    <source>
        <dbReference type="EMBL" id="EPY50166.1"/>
    </source>
</evidence>
<feature type="region of interest" description="Disordered" evidence="1">
    <location>
        <begin position="97"/>
        <end position="136"/>
    </location>
</feature>
<dbReference type="HOGENOM" id="CLU_323935_0_0_1"/>
<dbReference type="InterPro" id="IPR001849">
    <property type="entry name" value="PH_domain"/>
</dbReference>
<dbReference type="InterPro" id="IPR023394">
    <property type="entry name" value="Sec7_C_sf"/>
</dbReference>
<dbReference type="InterPro" id="IPR011993">
    <property type="entry name" value="PH-like_dom_sf"/>
</dbReference>
<dbReference type="SUPFAM" id="SSF48425">
    <property type="entry name" value="Sec7 domain"/>
    <property type="match status" value="1"/>
</dbReference>
<organism evidence="4 5">
    <name type="scientific">Schizosaccharomyces cryophilus (strain OY26 / ATCC MYA-4695 / CBS 11777 / NBRC 106824 / NRRL Y48691)</name>
    <name type="common">Fission yeast</name>
    <dbReference type="NCBI Taxonomy" id="653667"/>
    <lineage>
        <taxon>Eukaryota</taxon>
        <taxon>Fungi</taxon>
        <taxon>Dikarya</taxon>
        <taxon>Ascomycota</taxon>
        <taxon>Taphrinomycotina</taxon>
        <taxon>Schizosaccharomycetes</taxon>
        <taxon>Schizosaccharomycetales</taxon>
        <taxon>Schizosaccharomycetaceae</taxon>
        <taxon>Schizosaccharomyces</taxon>
    </lineage>
</organism>
<evidence type="ECO:0000259" key="2">
    <source>
        <dbReference type="PROSITE" id="PS50003"/>
    </source>
</evidence>
<dbReference type="Gene3D" id="1.10.1000.11">
    <property type="entry name" value="Arf Nucleotide-binding Site Opener,domain 2"/>
    <property type="match status" value="1"/>
</dbReference>
<evidence type="ECO:0000256" key="1">
    <source>
        <dbReference type="SAM" id="MobiDB-lite"/>
    </source>
</evidence>
<gene>
    <name evidence="4" type="ORF">SPOG_00927</name>
</gene>
<name>S9X8L8_SCHCR</name>
<dbReference type="PROSITE" id="PS50190">
    <property type="entry name" value="SEC7"/>
    <property type="match status" value="1"/>
</dbReference>
<feature type="region of interest" description="Disordered" evidence="1">
    <location>
        <begin position="203"/>
        <end position="234"/>
    </location>
</feature>
<dbReference type="GO" id="GO:0005085">
    <property type="term" value="F:guanyl-nucleotide exchange factor activity"/>
    <property type="evidence" value="ECO:0007669"/>
    <property type="project" value="EnsemblFungi"/>
</dbReference>
<feature type="domain" description="SEC7" evidence="3">
    <location>
        <begin position="281"/>
        <end position="442"/>
    </location>
</feature>
<dbReference type="AlphaFoldDB" id="S9X8L8"/>
<dbReference type="Pfam" id="PF15410">
    <property type="entry name" value="PH_9"/>
    <property type="match status" value="1"/>
</dbReference>
<accession>S9X8L8</accession>
<dbReference type="Proteomes" id="UP000015464">
    <property type="component" value="Unassembled WGS sequence"/>
</dbReference>
<protein>
    <submittedName>
        <fullName evidence="4">Guanyl-nucleotide exchange factor</fullName>
    </submittedName>
</protein>
<evidence type="ECO:0000313" key="5">
    <source>
        <dbReference type="Proteomes" id="UP000015464"/>
    </source>
</evidence>
<dbReference type="InterPro" id="IPR041681">
    <property type="entry name" value="PH_9"/>
</dbReference>
<dbReference type="GO" id="GO:0051285">
    <property type="term" value="C:cell cortex of cell tip"/>
    <property type="evidence" value="ECO:0007669"/>
    <property type="project" value="EnsemblFungi"/>
</dbReference>
<reference evidence="4 5" key="1">
    <citation type="journal article" date="2011" name="Science">
        <title>Comparative functional genomics of the fission yeasts.</title>
        <authorList>
            <person name="Rhind N."/>
            <person name="Chen Z."/>
            <person name="Yassour M."/>
            <person name="Thompson D.A."/>
            <person name="Haas B.J."/>
            <person name="Habib N."/>
            <person name="Wapinski I."/>
            <person name="Roy S."/>
            <person name="Lin M.F."/>
            <person name="Heiman D.I."/>
            <person name="Young S.K."/>
            <person name="Furuya K."/>
            <person name="Guo Y."/>
            <person name="Pidoux A."/>
            <person name="Chen H.M."/>
            <person name="Robbertse B."/>
            <person name="Goldberg J.M."/>
            <person name="Aoki K."/>
            <person name="Bayne E.H."/>
            <person name="Berlin A.M."/>
            <person name="Desjardins C.A."/>
            <person name="Dobbs E."/>
            <person name="Dukaj L."/>
            <person name="Fan L."/>
            <person name="FitzGerald M.G."/>
            <person name="French C."/>
            <person name="Gujja S."/>
            <person name="Hansen K."/>
            <person name="Keifenheim D."/>
            <person name="Levin J.Z."/>
            <person name="Mosher R.A."/>
            <person name="Mueller C.A."/>
            <person name="Pfiffner J."/>
            <person name="Priest M."/>
            <person name="Russ C."/>
            <person name="Smialowska A."/>
            <person name="Swoboda P."/>
            <person name="Sykes S.M."/>
            <person name="Vaughn M."/>
            <person name="Vengrova S."/>
            <person name="Yoder R."/>
            <person name="Zeng Q."/>
            <person name="Allshire R."/>
            <person name="Baulcombe D."/>
            <person name="Birren B.W."/>
            <person name="Brown W."/>
            <person name="Ekwall K."/>
            <person name="Kellis M."/>
            <person name="Leatherwood J."/>
            <person name="Levin H."/>
            <person name="Margalit H."/>
            <person name="Martienssen R."/>
            <person name="Nieduszynski C.A."/>
            <person name="Spatafora J.W."/>
            <person name="Friedman N."/>
            <person name="Dalgaard J.Z."/>
            <person name="Baumann P."/>
            <person name="Niki H."/>
            <person name="Regev A."/>
            <person name="Nusbaum C."/>
        </authorList>
    </citation>
    <scope>NUCLEOTIDE SEQUENCE [LARGE SCALE GENOMIC DNA]</scope>
    <source>
        <strain evidence="5">OY26 / ATCC MYA-4695 / CBS 11777 / NBRC 106824 / NRRL Y48691</strain>
    </source>
</reference>
<keyword evidence="5" id="KW-1185">Reference proteome</keyword>
<dbReference type="GeneID" id="25035258"/>
<dbReference type="InterPro" id="IPR000904">
    <property type="entry name" value="Sec7_dom"/>
</dbReference>
<dbReference type="PANTHER" id="PTHR10663">
    <property type="entry name" value="GUANYL-NUCLEOTIDE EXCHANGE FACTOR"/>
    <property type="match status" value="1"/>
</dbReference>
<dbReference type="Gene3D" id="2.30.29.30">
    <property type="entry name" value="Pleckstrin-homology domain (PH domain)/Phosphotyrosine-binding domain (PTB)"/>
    <property type="match status" value="1"/>
</dbReference>
<dbReference type="eggNOG" id="KOG0929">
    <property type="taxonomic scope" value="Eukaryota"/>
</dbReference>
<dbReference type="SUPFAM" id="SSF50729">
    <property type="entry name" value="PH domain-like"/>
    <property type="match status" value="1"/>
</dbReference>
<dbReference type="RefSeq" id="XP_013024652.1">
    <property type="nucleotide sequence ID" value="XM_013169198.1"/>
</dbReference>
<sequence length="892" mass="100383">MDLSSHTHNISSRNIYNRWSHRHQSSISSNSSVSSTASKKSLLKRLFPAHWFHKKSSIPSSSLESIDEDNSVVRSKTDADSESTLFRSQSVLGFNSSLRGRKTKKKSKLKRSPPYGLSTDVRDLHPTSQKEPARPSTSLSFFEDVSFGPPFSADLILSSLPSSPLNSPLIKSAPASPYVNESSIEANQCDFYDHCEENFQTPDSSFVFDDAPSDNQTNPKTTKRRLGNPYMGVDDENARRFSTPLLGSLHDKTNIALNESTRSIDLKDEAASVHSINVSSLENGTCDPKLVAMDIWNGSEKIVSNEDALSYLMQDDNYHRRVLEQYISLYDFENSDILQSLRILCGNLYIKGETQKVDHLLEIFSSRWCHTNPKEVFCTKDIVHSVAFSILLLNTDLHIANIASSQKMTRSQFVSNTLSDILQALEASFNSLEDKYQFLLRSYAAASNPNDGSAAISSLSNNLSNLKGGLTKSHEKKNSKVKEIEAAFVDHWSLVLKEIYHSIKVSSILQPDRYLQAKPNSQQQIADDIFAHAKNFSMSDNVSLKSNKSASDGRLEDTITRPSSSLLFECNNDGVLLFHNRFEKAMRHQFPEAKRSKSAMGYFQASCPSPDLPSIVITLRNQEHTPPFYLPPHCKYGILRYLIRYSGKLKKKDVWMITLSILEKDILSLYSIEGEFKDLQDLDVSKIGNPILKTSIMSSVAHLVSLDNTGFRRTPAPSFYLETHSGKRLQFAATRLGEAQAWIEALNYWAARTSRIPLLGSVSNVDYGWSLCTGKQQMNDKDIKSSSHGERKYPKLSLKVWEPEPISGIPSQLSLIKQLNSFKGFSKVLSEASKKHEAIHLEMLVILSSQNKNTFRRGVENWKARSLYLKSTIFKVKVYISVLKKYRKLAED</sequence>
<dbReference type="EMBL" id="KE546993">
    <property type="protein sequence ID" value="EPY50166.1"/>
    <property type="molecule type" value="Genomic_DNA"/>
</dbReference>
<feature type="compositionally biased region" description="Polar residues" evidence="1">
    <location>
        <begin position="126"/>
        <end position="136"/>
    </location>
</feature>
<dbReference type="InterPro" id="IPR035999">
    <property type="entry name" value="Sec7_dom_sf"/>
</dbReference>
<dbReference type="STRING" id="653667.S9X8L8"/>
<dbReference type="GO" id="GO:0032153">
    <property type="term" value="C:cell division site"/>
    <property type="evidence" value="ECO:0007669"/>
    <property type="project" value="EnsemblFungi"/>
</dbReference>